<dbReference type="RefSeq" id="WP_135850389.1">
    <property type="nucleotide sequence ID" value="NZ_RHPJ01000003.1"/>
</dbReference>
<protein>
    <submittedName>
        <fullName evidence="2">Putative integral membrane protein</fullName>
    </submittedName>
</protein>
<dbReference type="EMBL" id="RHPJ01000003">
    <property type="protein sequence ID" value="TGO04858.1"/>
    <property type="molecule type" value="Genomic_DNA"/>
</dbReference>
<keyword evidence="1" id="KW-0472">Membrane</keyword>
<proteinExistence type="predicted"/>
<dbReference type="OrthoDB" id="5197832at2"/>
<feature type="transmembrane region" description="Helical" evidence="1">
    <location>
        <begin position="66"/>
        <end position="86"/>
    </location>
</feature>
<feature type="transmembrane region" description="Helical" evidence="1">
    <location>
        <begin position="33"/>
        <end position="54"/>
    </location>
</feature>
<keyword evidence="1" id="KW-0812">Transmembrane</keyword>
<evidence type="ECO:0000313" key="3">
    <source>
        <dbReference type="Proteomes" id="UP000297318"/>
    </source>
</evidence>
<name>A0A4Z1E1C0_9MICO</name>
<gene>
    <name evidence="2" type="ORF">SERN_2451</name>
</gene>
<evidence type="ECO:0000313" key="2">
    <source>
        <dbReference type="EMBL" id="TGO04858.1"/>
    </source>
</evidence>
<organism evidence="2 3">
    <name type="scientific">Serinibacter arcticus</name>
    <dbReference type="NCBI Taxonomy" id="1655435"/>
    <lineage>
        <taxon>Bacteria</taxon>
        <taxon>Bacillati</taxon>
        <taxon>Actinomycetota</taxon>
        <taxon>Actinomycetes</taxon>
        <taxon>Micrococcales</taxon>
        <taxon>Beutenbergiaceae</taxon>
        <taxon>Serinibacter</taxon>
    </lineage>
</organism>
<keyword evidence="3" id="KW-1185">Reference proteome</keyword>
<keyword evidence="1" id="KW-1133">Transmembrane helix</keyword>
<accession>A0A4Z1E1C0</accession>
<dbReference type="Proteomes" id="UP000297318">
    <property type="component" value="Unassembled WGS sequence"/>
</dbReference>
<dbReference type="AlphaFoldDB" id="A0A4Z1E1C0"/>
<evidence type="ECO:0000256" key="1">
    <source>
        <dbReference type="SAM" id="Phobius"/>
    </source>
</evidence>
<feature type="transmembrane region" description="Helical" evidence="1">
    <location>
        <begin position="92"/>
        <end position="112"/>
    </location>
</feature>
<sequence length="116" mass="12234">MLAVLVSVGVLATALTVWAVVRAARDQPVQGGQLPGMIAVEAALVVQAVVVGVLQAGGHPVPDGILLWGYVITSLCLLPAAFAWAFVERTRWSSVVLAIAAAVVVVLQVRIWQLWQ</sequence>
<comment type="caution">
    <text evidence="2">The sequence shown here is derived from an EMBL/GenBank/DDBJ whole genome shotgun (WGS) entry which is preliminary data.</text>
</comment>
<reference evidence="2 3" key="1">
    <citation type="submission" date="2018-11" db="EMBL/GenBank/DDBJ databases">
        <title>Complete genome sequencing of the Actinobacteria Serinibacter sp. K3-2.</title>
        <authorList>
            <person name="Rakitin A.L."/>
            <person name="Beletsky A.V."/>
            <person name="Mardanov A.V."/>
            <person name="Ravin N.V."/>
            <person name="Gromova A.S."/>
            <person name="Filippova S.N."/>
            <person name="Gal'Chenko V.F."/>
        </authorList>
    </citation>
    <scope>NUCLEOTIDE SEQUENCE [LARGE SCALE GENOMIC DNA]</scope>
    <source>
        <strain evidence="2 3">K3-2</strain>
    </source>
</reference>